<evidence type="ECO:0000256" key="1">
    <source>
        <dbReference type="PROSITE-ProRule" id="PRU01251"/>
    </source>
</evidence>
<evidence type="ECO:0000313" key="4">
    <source>
        <dbReference type="Proteomes" id="UP000655044"/>
    </source>
</evidence>
<dbReference type="RefSeq" id="WP_068927068.1">
    <property type="nucleotide sequence ID" value="NZ_BMQP01000010.1"/>
</dbReference>
<evidence type="ECO:0000259" key="2">
    <source>
        <dbReference type="PROSITE" id="PS51903"/>
    </source>
</evidence>
<dbReference type="GO" id="GO:0006508">
    <property type="term" value="P:proteolysis"/>
    <property type="evidence" value="ECO:0007669"/>
    <property type="project" value="UniProtKB-KW"/>
</dbReference>
<dbReference type="InterPro" id="IPR036628">
    <property type="entry name" value="Clp_N_dom_sf"/>
</dbReference>
<dbReference type="Proteomes" id="UP000655044">
    <property type="component" value="Unassembled WGS sequence"/>
</dbReference>
<dbReference type="GO" id="GO:0008233">
    <property type="term" value="F:peptidase activity"/>
    <property type="evidence" value="ECO:0007669"/>
    <property type="project" value="UniProtKB-KW"/>
</dbReference>
<dbReference type="Gene3D" id="1.10.1780.10">
    <property type="entry name" value="Clp, N-terminal domain"/>
    <property type="match status" value="2"/>
</dbReference>
<evidence type="ECO:0000313" key="3">
    <source>
        <dbReference type="EMBL" id="GIH84926.1"/>
    </source>
</evidence>
<dbReference type="PANTHER" id="PTHR47016">
    <property type="entry name" value="ATP-DEPENDENT CLP PROTEASE ATP-BINDING SUBUNIT CLPT1, CHLOROPLASTIC"/>
    <property type="match status" value="1"/>
</dbReference>
<dbReference type="OrthoDB" id="3628183at2"/>
<dbReference type="SUPFAM" id="SSF81923">
    <property type="entry name" value="Double Clp-N motif"/>
    <property type="match status" value="2"/>
</dbReference>
<sequence>MFERFTRDARQAVKLAQENARRLNHHFVGSEHLVLGLLDQPDSVAARVLARHGLDHERAYRAVFDMIPPHAGDRLDADALEAIGIDLSAIRERVEAAFGPGSLDRPPQRDRQGRLFSGRHVAFTGPAKKALELSLREAVHLKHNHISDGHLLLGVLRAGPGPAHRVLSQIDVDLEILRQEVVTEMA</sequence>
<dbReference type="Pfam" id="PF02861">
    <property type="entry name" value="Clp_N"/>
    <property type="match status" value="2"/>
</dbReference>
<feature type="domain" description="Clp R" evidence="2">
    <location>
        <begin position="2"/>
        <end position="186"/>
    </location>
</feature>
<keyword evidence="1" id="KW-0677">Repeat</keyword>
<dbReference type="AlphaFoldDB" id="A0A8J3RXK9"/>
<comment type="caution">
    <text evidence="3">The sequence shown here is derived from an EMBL/GenBank/DDBJ whole genome shotgun (WGS) entry which is preliminary data.</text>
</comment>
<proteinExistence type="predicted"/>
<keyword evidence="3" id="KW-0645">Protease</keyword>
<dbReference type="EMBL" id="BOOI01000029">
    <property type="protein sequence ID" value="GIH84926.1"/>
    <property type="molecule type" value="Genomic_DNA"/>
</dbReference>
<dbReference type="InterPro" id="IPR004176">
    <property type="entry name" value="Clp_R_N"/>
</dbReference>
<keyword evidence="3" id="KW-0378">Hydrolase</keyword>
<organism evidence="3 4">
    <name type="scientific">Planobispora rosea</name>
    <dbReference type="NCBI Taxonomy" id="35762"/>
    <lineage>
        <taxon>Bacteria</taxon>
        <taxon>Bacillati</taxon>
        <taxon>Actinomycetota</taxon>
        <taxon>Actinomycetes</taxon>
        <taxon>Streptosporangiales</taxon>
        <taxon>Streptosporangiaceae</taxon>
        <taxon>Planobispora</taxon>
    </lineage>
</organism>
<reference evidence="3" key="1">
    <citation type="submission" date="2021-01" db="EMBL/GenBank/DDBJ databases">
        <title>Whole genome shotgun sequence of Planobispora rosea NBRC 15558.</title>
        <authorList>
            <person name="Komaki H."/>
            <person name="Tamura T."/>
        </authorList>
    </citation>
    <scope>NUCLEOTIDE SEQUENCE</scope>
    <source>
        <strain evidence="3">NBRC 15558</strain>
    </source>
</reference>
<dbReference type="PROSITE" id="PS51903">
    <property type="entry name" value="CLP_R"/>
    <property type="match status" value="1"/>
</dbReference>
<dbReference type="PANTHER" id="PTHR47016:SF5">
    <property type="entry name" value="CLP DOMAIN SUPERFAMILY PROTEIN"/>
    <property type="match status" value="1"/>
</dbReference>
<keyword evidence="4" id="KW-1185">Reference proteome</keyword>
<accession>A0A8J3RXK9</accession>
<protein>
    <submittedName>
        <fullName evidence="3">Clp protease</fullName>
    </submittedName>
</protein>
<dbReference type="InterPro" id="IPR044217">
    <property type="entry name" value="CLPT1/2"/>
</dbReference>
<gene>
    <name evidence="3" type="ORF">Pro02_33340</name>
</gene>
<name>A0A8J3RXK9_PLARO</name>